<protein>
    <submittedName>
        <fullName evidence="1">Uncharacterized protein</fullName>
    </submittedName>
</protein>
<evidence type="ECO:0000313" key="1">
    <source>
        <dbReference type="EMBL" id="QRC99468.1"/>
    </source>
</evidence>
<sequence length="142" mass="15728">MRLVAARNRTASFRSDFDRSVAGNRRQVGATLLKLPNSTRTVTLHCGHGFRYCDRLHAPSARDCCWFAAIRQQTQIASLTADGSPVMEESESWDPKALHTTCIRHILNCRADAIKLRPANGSTASDSAPVTRACVTLEQRFL</sequence>
<reference evidence="2" key="1">
    <citation type="journal article" date="2021" name="BMC Genomics">
        <title>Chromosome-level genome assembly and manually-curated proteome of model necrotroph Parastagonospora nodorum Sn15 reveals a genome-wide trove of candidate effector homologs, and redundancy of virulence-related functions within an accessory chromosome.</title>
        <authorList>
            <person name="Bertazzoni S."/>
            <person name="Jones D.A.B."/>
            <person name="Phan H.T."/>
            <person name="Tan K.-C."/>
            <person name="Hane J.K."/>
        </authorList>
    </citation>
    <scope>NUCLEOTIDE SEQUENCE [LARGE SCALE GENOMIC DNA]</scope>
    <source>
        <strain evidence="2">SN15 / ATCC MYA-4574 / FGSC 10173)</strain>
    </source>
</reference>
<dbReference type="Proteomes" id="UP000663193">
    <property type="component" value="Chromosome 9"/>
</dbReference>
<proteinExistence type="predicted"/>
<accession>A0A7U2F889</accession>
<dbReference type="AlphaFoldDB" id="A0A7U2F889"/>
<evidence type="ECO:0000313" key="2">
    <source>
        <dbReference type="Proteomes" id="UP000663193"/>
    </source>
</evidence>
<name>A0A7U2F889_PHANO</name>
<gene>
    <name evidence="1" type="ORF">JI435_413530</name>
</gene>
<dbReference type="VEuPathDB" id="FungiDB:JI435_413530"/>
<keyword evidence="2" id="KW-1185">Reference proteome</keyword>
<organism evidence="1 2">
    <name type="scientific">Phaeosphaeria nodorum (strain SN15 / ATCC MYA-4574 / FGSC 10173)</name>
    <name type="common">Glume blotch fungus</name>
    <name type="synonym">Parastagonospora nodorum</name>
    <dbReference type="NCBI Taxonomy" id="321614"/>
    <lineage>
        <taxon>Eukaryota</taxon>
        <taxon>Fungi</taxon>
        <taxon>Dikarya</taxon>
        <taxon>Ascomycota</taxon>
        <taxon>Pezizomycotina</taxon>
        <taxon>Dothideomycetes</taxon>
        <taxon>Pleosporomycetidae</taxon>
        <taxon>Pleosporales</taxon>
        <taxon>Pleosporineae</taxon>
        <taxon>Phaeosphaeriaceae</taxon>
        <taxon>Parastagonospora</taxon>
    </lineage>
</organism>
<dbReference type="EMBL" id="CP069031">
    <property type="protein sequence ID" value="QRC99468.1"/>
    <property type="molecule type" value="Genomic_DNA"/>
</dbReference>